<sequence>MIGFLIFFFVFHCAVRLAFDHNITSGFRAALGLGLQTRHDGAHQPHNTRERFEYSESGADSSARSIVIASVARMVVSCGGKGSSH</sequence>
<dbReference type="AlphaFoldDB" id="A0A2M4DKZ7"/>
<dbReference type="EMBL" id="GGFL01014054">
    <property type="protein sequence ID" value="MBW78232.1"/>
    <property type="molecule type" value="Transcribed_RNA"/>
</dbReference>
<evidence type="ECO:0000313" key="3">
    <source>
        <dbReference type="EMBL" id="MBW78232.1"/>
    </source>
</evidence>
<feature type="compositionally biased region" description="Basic and acidic residues" evidence="1">
    <location>
        <begin position="39"/>
        <end position="54"/>
    </location>
</feature>
<organism evidence="3">
    <name type="scientific">Anopheles darlingi</name>
    <name type="common">Mosquito</name>
    <dbReference type="NCBI Taxonomy" id="43151"/>
    <lineage>
        <taxon>Eukaryota</taxon>
        <taxon>Metazoa</taxon>
        <taxon>Ecdysozoa</taxon>
        <taxon>Arthropoda</taxon>
        <taxon>Hexapoda</taxon>
        <taxon>Insecta</taxon>
        <taxon>Pterygota</taxon>
        <taxon>Neoptera</taxon>
        <taxon>Endopterygota</taxon>
        <taxon>Diptera</taxon>
        <taxon>Nematocera</taxon>
        <taxon>Culicoidea</taxon>
        <taxon>Culicidae</taxon>
        <taxon>Anophelinae</taxon>
        <taxon>Anopheles</taxon>
    </lineage>
</organism>
<evidence type="ECO:0000256" key="2">
    <source>
        <dbReference type="SAM" id="SignalP"/>
    </source>
</evidence>
<keyword evidence="2" id="KW-0732">Signal</keyword>
<feature type="region of interest" description="Disordered" evidence="1">
    <location>
        <begin position="39"/>
        <end position="61"/>
    </location>
</feature>
<accession>A0A2M4DKZ7</accession>
<evidence type="ECO:0000256" key="1">
    <source>
        <dbReference type="SAM" id="MobiDB-lite"/>
    </source>
</evidence>
<feature type="chain" id="PRO_5014895545" evidence="2">
    <location>
        <begin position="21"/>
        <end position="85"/>
    </location>
</feature>
<feature type="signal peptide" evidence="2">
    <location>
        <begin position="1"/>
        <end position="20"/>
    </location>
</feature>
<protein>
    <submittedName>
        <fullName evidence="3">Putative secreted protein</fullName>
    </submittedName>
</protein>
<name>A0A2M4DKZ7_ANODA</name>
<reference evidence="3" key="1">
    <citation type="submission" date="2018-01" db="EMBL/GenBank/DDBJ databases">
        <title>An insight into the sialome of Amazonian anophelines.</title>
        <authorList>
            <person name="Ribeiro J.M."/>
            <person name="Scarpassa V."/>
            <person name="Calvo E."/>
        </authorList>
    </citation>
    <scope>NUCLEOTIDE SEQUENCE</scope>
</reference>
<proteinExistence type="predicted"/>